<dbReference type="PATRIC" id="fig|626887.3.peg.1100"/>
<dbReference type="Gene3D" id="3.40.50.300">
    <property type="entry name" value="P-loop containing nucleotide triphosphate hydrolases"/>
    <property type="match status" value="1"/>
</dbReference>
<dbReference type="InterPro" id="IPR037257">
    <property type="entry name" value="T2SS_E_N_sf"/>
</dbReference>
<evidence type="ECO:0000313" key="4">
    <source>
        <dbReference type="Proteomes" id="UP000013165"/>
    </source>
</evidence>
<dbReference type="NCBIfam" id="TIGR01007">
    <property type="entry name" value="eps_fam"/>
    <property type="match status" value="1"/>
</dbReference>
<dbReference type="InterPro" id="IPR005702">
    <property type="entry name" value="Wzc-like_C"/>
</dbReference>
<dbReference type="GO" id="GO:0005886">
    <property type="term" value="C:plasma membrane"/>
    <property type="evidence" value="ECO:0007669"/>
    <property type="project" value="TreeGrafter"/>
</dbReference>
<dbReference type="HOGENOM" id="CLU_052027_2_1_6"/>
<accession>N6WTH0</accession>
<dbReference type="InterPro" id="IPR027417">
    <property type="entry name" value="P-loop_NTPase"/>
</dbReference>
<dbReference type="RefSeq" id="WP_004579088.1">
    <property type="nucleotide sequence ID" value="NZ_AP028878.1"/>
</dbReference>
<keyword evidence="4" id="KW-1185">Reference proteome</keyword>
<dbReference type="InterPro" id="IPR050445">
    <property type="entry name" value="Bact_polysacc_biosynth/exp"/>
</dbReference>
<dbReference type="CDD" id="cd05387">
    <property type="entry name" value="BY-kinase"/>
    <property type="match status" value="1"/>
</dbReference>
<dbReference type="GO" id="GO:0004713">
    <property type="term" value="F:protein tyrosine kinase activity"/>
    <property type="evidence" value="ECO:0007669"/>
    <property type="project" value="TreeGrafter"/>
</dbReference>
<gene>
    <name evidence="3" type="ORF">J057_05551</name>
</gene>
<proteinExistence type="predicted"/>
<dbReference type="Proteomes" id="UP000013165">
    <property type="component" value="Unassembled WGS sequence"/>
</dbReference>
<sequence length="296" mass="32165">MTEYAPPVVGSNDASTTSRALAKSGQIGRLLYENGKLSADDVDRVARLQEERGLRFGEAAVALRLVTPDDVRMALAEQFSYPVAPLSNTDLDRSLTAALRPQSPRAEALRGLRSELMLRYFDRPEKRILPLVSIDGADEGGKLVANLAIVFSQLGARTLLVDCNLRQPSLHGLFGLPNRHGLSDILASRANFRPQLCSPLESLWLLNAGTPAPNPQELLANKRYRTLTAKLAEQFDVVLVNTPSLGTSLDAQLVANRAGAALIVAKEHVTSMRRLDVASRRLQEVGVELLGVTLSQ</sequence>
<protein>
    <submittedName>
        <fullName evidence="3">Chain-length determining protein</fullName>
    </submittedName>
</protein>
<reference evidence="3 4" key="1">
    <citation type="journal article" date="2013" name="Genome Announc.">
        <title>Genome Sequence of the Polycyclic Aromatic Hydrocarbon-Degrading Bacterium Strain Marinobacter nanhaiticus D15-8WT.</title>
        <authorList>
            <person name="Cui Z."/>
            <person name="Gao W."/>
            <person name="Li Q."/>
            <person name="Xu G."/>
            <person name="Zheng L."/>
        </authorList>
    </citation>
    <scope>NUCLEOTIDE SEQUENCE [LARGE SCALE GENOMIC DNA]</scope>
    <source>
        <strain evidence="3 4">D15-8W</strain>
    </source>
</reference>
<dbReference type="GO" id="GO:0005524">
    <property type="term" value="F:ATP binding"/>
    <property type="evidence" value="ECO:0007669"/>
    <property type="project" value="UniProtKB-KW"/>
</dbReference>
<keyword evidence="1" id="KW-0547">Nucleotide-binding</keyword>
<keyword evidence="2" id="KW-0067">ATP-binding</keyword>
<comment type="caution">
    <text evidence="3">The sequence shown here is derived from an EMBL/GenBank/DDBJ whole genome shotgun (WGS) entry which is preliminary data.</text>
</comment>
<dbReference type="AlphaFoldDB" id="N6WTH0"/>
<evidence type="ECO:0000313" key="3">
    <source>
        <dbReference type="EMBL" id="ENO14791.1"/>
    </source>
</evidence>
<dbReference type="SUPFAM" id="SSF160246">
    <property type="entry name" value="EspE N-terminal domain-like"/>
    <property type="match status" value="1"/>
</dbReference>
<evidence type="ECO:0000256" key="2">
    <source>
        <dbReference type="ARBA" id="ARBA00022840"/>
    </source>
</evidence>
<dbReference type="eggNOG" id="COG0489">
    <property type="taxonomic scope" value="Bacteria"/>
</dbReference>
<dbReference type="SUPFAM" id="SSF52540">
    <property type="entry name" value="P-loop containing nucleoside triphosphate hydrolases"/>
    <property type="match status" value="1"/>
</dbReference>
<name>N6WTH0_9GAMM</name>
<evidence type="ECO:0000256" key="1">
    <source>
        <dbReference type="ARBA" id="ARBA00022741"/>
    </source>
</evidence>
<dbReference type="STRING" id="626887.J057_05551"/>
<dbReference type="EMBL" id="APLQ01000011">
    <property type="protein sequence ID" value="ENO14791.1"/>
    <property type="molecule type" value="Genomic_DNA"/>
</dbReference>
<dbReference type="OrthoDB" id="9775724at2"/>
<dbReference type="PANTHER" id="PTHR32309">
    <property type="entry name" value="TYROSINE-PROTEIN KINASE"/>
    <property type="match status" value="1"/>
</dbReference>
<organism evidence="3 4">
    <name type="scientific">Marinobacter nanhaiticus D15-8W</name>
    <dbReference type="NCBI Taxonomy" id="626887"/>
    <lineage>
        <taxon>Bacteria</taxon>
        <taxon>Pseudomonadati</taxon>
        <taxon>Pseudomonadota</taxon>
        <taxon>Gammaproteobacteria</taxon>
        <taxon>Pseudomonadales</taxon>
        <taxon>Marinobacteraceae</taxon>
        <taxon>Marinobacter</taxon>
    </lineage>
</organism>
<dbReference type="PANTHER" id="PTHR32309:SF13">
    <property type="entry name" value="FERRIC ENTEROBACTIN TRANSPORT PROTEIN FEPE"/>
    <property type="match status" value="1"/>
</dbReference>